<dbReference type="EMBL" id="BMRP01000013">
    <property type="protein sequence ID" value="GGU70285.1"/>
    <property type="molecule type" value="Genomic_DNA"/>
</dbReference>
<proteinExistence type="predicted"/>
<evidence type="ECO:0000313" key="1">
    <source>
        <dbReference type="EMBL" id="GGU70285.1"/>
    </source>
</evidence>
<gene>
    <name evidence="1" type="ORF">GCM10010211_39920</name>
</gene>
<reference evidence="2" key="1">
    <citation type="journal article" date="2019" name="Int. J. Syst. Evol. Microbiol.">
        <title>The Global Catalogue of Microorganisms (GCM) 10K type strain sequencing project: providing services to taxonomists for standard genome sequencing and annotation.</title>
        <authorList>
            <consortium name="The Broad Institute Genomics Platform"/>
            <consortium name="The Broad Institute Genome Sequencing Center for Infectious Disease"/>
            <person name="Wu L."/>
            <person name="Ma J."/>
        </authorList>
    </citation>
    <scope>NUCLEOTIDE SEQUENCE [LARGE SCALE GENOMIC DNA]</scope>
    <source>
        <strain evidence="2">JCM 3399</strain>
    </source>
</reference>
<protein>
    <submittedName>
        <fullName evidence="1">Uncharacterized protein</fullName>
    </submittedName>
</protein>
<evidence type="ECO:0000313" key="2">
    <source>
        <dbReference type="Proteomes" id="UP000654471"/>
    </source>
</evidence>
<comment type="caution">
    <text evidence="1">The sequence shown here is derived from an EMBL/GenBank/DDBJ whole genome shotgun (WGS) entry which is preliminary data.</text>
</comment>
<name>A0ABQ2V6H5_9ACTN</name>
<sequence>MYALVAPGRVVSERDAAAALRIVGGHLALGPARRSFGLAVVIMHGGGDGDHVLVHSWIEADMSDLAVSLGPAGQPDGLRPGRAEPAPCVREGLHTIPADTIQSPGVRVVAICLSRR</sequence>
<dbReference type="RefSeq" id="WP_189301796.1">
    <property type="nucleotide sequence ID" value="NZ_BMRP01000013.1"/>
</dbReference>
<organism evidence="1 2">
    <name type="scientific">Streptomyces albospinus</name>
    <dbReference type="NCBI Taxonomy" id="285515"/>
    <lineage>
        <taxon>Bacteria</taxon>
        <taxon>Bacillati</taxon>
        <taxon>Actinomycetota</taxon>
        <taxon>Actinomycetes</taxon>
        <taxon>Kitasatosporales</taxon>
        <taxon>Streptomycetaceae</taxon>
        <taxon>Streptomyces</taxon>
    </lineage>
</organism>
<keyword evidence="2" id="KW-1185">Reference proteome</keyword>
<dbReference type="Proteomes" id="UP000654471">
    <property type="component" value="Unassembled WGS sequence"/>
</dbReference>
<accession>A0ABQ2V6H5</accession>